<dbReference type="InterPro" id="IPR032350">
    <property type="entry name" value="Nbr1_FW"/>
</dbReference>
<comment type="caution">
    <text evidence="2">The sequence shown here is derived from an EMBL/GenBank/DDBJ whole genome shotgun (WGS) entry which is preliminary data.</text>
</comment>
<evidence type="ECO:0000313" key="2">
    <source>
        <dbReference type="EMBL" id="MDR6270229.1"/>
    </source>
</evidence>
<feature type="domain" description="Nbr1 FW" evidence="1">
    <location>
        <begin position="167"/>
        <end position="253"/>
    </location>
</feature>
<reference evidence="2 3" key="1">
    <citation type="submission" date="2023-07" db="EMBL/GenBank/DDBJ databases">
        <title>Sequencing the genomes of 1000 actinobacteria strains.</title>
        <authorList>
            <person name="Klenk H.-P."/>
        </authorList>
    </citation>
    <scope>NUCLEOTIDE SEQUENCE [LARGE SCALE GENOMIC DNA]</scope>
    <source>
        <strain evidence="2 3">DSM 14555</strain>
    </source>
</reference>
<gene>
    <name evidence="2" type="ORF">JOE69_002467</name>
</gene>
<evidence type="ECO:0000313" key="3">
    <source>
        <dbReference type="Proteomes" id="UP001185069"/>
    </source>
</evidence>
<dbReference type="CDD" id="cd14947">
    <property type="entry name" value="NBR1_like"/>
    <property type="match status" value="1"/>
</dbReference>
<organism evidence="2 3">
    <name type="scientific">Arthrobacter russicus</name>
    <dbReference type="NCBI Taxonomy" id="172040"/>
    <lineage>
        <taxon>Bacteria</taxon>
        <taxon>Bacillati</taxon>
        <taxon>Actinomycetota</taxon>
        <taxon>Actinomycetes</taxon>
        <taxon>Micrococcales</taxon>
        <taxon>Micrococcaceae</taxon>
        <taxon>Arthrobacter</taxon>
    </lineage>
</organism>
<dbReference type="PANTHER" id="PTHR20930">
    <property type="entry name" value="OVARIAN CARCINOMA ANTIGEN CA125-RELATED"/>
    <property type="match status" value="1"/>
</dbReference>
<dbReference type="EMBL" id="JAVDQF010000001">
    <property type="protein sequence ID" value="MDR6270229.1"/>
    <property type="molecule type" value="Genomic_DNA"/>
</dbReference>
<proteinExistence type="predicted"/>
<dbReference type="RefSeq" id="WP_309799162.1">
    <property type="nucleotide sequence ID" value="NZ_BAAAHY010000005.1"/>
</dbReference>
<evidence type="ECO:0000259" key="1">
    <source>
        <dbReference type="Pfam" id="PF16158"/>
    </source>
</evidence>
<protein>
    <recommendedName>
        <fullName evidence="1">Nbr1 FW domain-containing protein</fullName>
    </recommendedName>
</protein>
<name>A0ABU1JCS6_9MICC</name>
<dbReference type="PANTHER" id="PTHR20930:SF0">
    <property type="entry name" value="PROTEIN ILRUN"/>
    <property type="match status" value="1"/>
</dbReference>
<dbReference type="Proteomes" id="UP001185069">
    <property type="component" value="Unassembled WGS sequence"/>
</dbReference>
<keyword evidence="3" id="KW-1185">Reference proteome</keyword>
<dbReference type="Gene3D" id="2.60.40.10">
    <property type="entry name" value="Immunoglobulins"/>
    <property type="match status" value="1"/>
</dbReference>
<accession>A0ABU1JCS6</accession>
<dbReference type="InterPro" id="IPR013783">
    <property type="entry name" value="Ig-like_fold"/>
</dbReference>
<dbReference type="Pfam" id="PF16158">
    <property type="entry name" value="N_BRCA1_IG"/>
    <property type="match status" value="1"/>
</dbReference>
<sequence>MANERDLNDLVYFAAQRAEGSGQFTESDRRARLRGALAFIMCNVVPDDHDTYLVKLGNPAVAFTGRFTKKFRDTWAFMEYKRAQGFDPHLSYTYKSGQNARRFFQEALVDALREALQSGEAFRHYAVASRETQRVVLRPAGNPGWSADPETAGTGSYFDRNEFISETVPDGTILPQDAEFTKTWLLRNAGNVPWVNRSIQRLTPLTIYYPHSAMIIPIPDTMPDKVATISVRLRAPSLPGFSEVRFKMIHENGDFCWPELYTSGLILAIEVQSQARFHQQSEDLACRYEGEPGR</sequence>